<reference evidence="2 3" key="1">
    <citation type="submission" date="2018-09" db="EMBL/GenBank/DDBJ databases">
        <title>A clostridial neurotoxin that targets Anopheles mosquitoes.</title>
        <authorList>
            <person name="Contreras E."/>
            <person name="Masuyer G."/>
            <person name="Qureshi N."/>
            <person name="Chawla S."/>
            <person name="Lim H.L."/>
            <person name="Chen J."/>
            <person name="Stenmark P."/>
            <person name="Gill S."/>
        </authorList>
    </citation>
    <scope>NUCLEOTIDE SEQUENCE [LARGE SCALE GENOMIC DNA]</scope>
    <source>
        <strain evidence="2 3">Cbm</strain>
        <plasmid evidence="3">ppbmmp</plasmid>
    </source>
</reference>
<evidence type="ECO:0000259" key="1">
    <source>
        <dbReference type="Pfam" id="PF20610"/>
    </source>
</evidence>
<organism evidence="2 3">
    <name type="scientific">Paraclostridium bifermentans</name>
    <name type="common">Clostridium bifermentans</name>
    <dbReference type="NCBI Taxonomy" id="1490"/>
    <lineage>
        <taxon>Bacteria</taxon>
        <taxon>Bacillati</taxon>
        <taxon>Bacillota</taxon>
        <taxon>Clostridia</taxon>
        <taxon>Peptostreptococcales</taxon>
        <taxon>Peptostreptococcaceae</taxon>
        <taxon>Paraclostridium</taxon>
    </lineage>
</organism>
<dbReference type="AlphaFoldDB" id="A0A5P3XK97"/>
<feature type="domain" description="Thioester" evidence="1">
    <location>
        <begin position="28"/>
        <end position="94"/>
    </location>
</feature>
<protein>
    <recommendedName>
        <fullName evidence="1">Thioester domain-containing protein</fullName>
    </recommendedName>
</protein>
<evidence type="ECO:0000313" key="2">
    <source>
        <dbReference type="EMBL" id="QEZ70787.1"/>
    </source>
</evidence>
<evidence type="ECO:0000313" key="3">
    <source>
        <dbReference type="Proteomes" id="UP000326961"/>
    </source>
</evidence>
<dbReference type="Pfam" id="PF20610">
    <property type="entry name" value="TED_2"/>
    <property type="match status" value="1"/>
</dbReference>
<dbReference type="InterPro" id="IPR046751">
    <property type="entry name" value="TED_2"/>
</dbReference>
<gene>
    <name evidence="2" type="ORF">D4A35_17775</name>
</gene>
<proteinExistence type="predicted"/>
<dbReference type="EMBL" id="CP032455">
    <property type="protein sequence ID" value="QEZ70787.1"/>
    <property type="molecule type" value="Genomic_DNA"/>
</dbReference>
<dbReference type="RefSeq" id="WP_150887651.1">
    <property type="nucleotide sequence ID" value="NZ_CM017269.1"/>
</dbReference>
<sequence length="783" mass="88050">MKIYKKIFITLLVILLNFNTVMALEGNARIEYLGKVKCSYYTVGKFKVNGQWAFCVDHEKPTPPTGASYGEGARYDNESINAILYYGFNGAGNAIGNSDASLVATSLALDSIMNNNHASGRNTVPGYSVLMEHAQKKDAPSSSATFSKNNVDSNVSGNKQVSETITFNADYRNSINLPVNSGTTIVVDGHTYTSGVANIKGGQSFYVTAPLDYTNDVVYENIKPSLGIYQPMLYMPTNSNLQRLSLSVSLDPVPVQRLSIDFKARKRNVNVLHKDRYDGSLLLEEHNEQDIGSWYSYSPKNPLNKDGNTFIPESTNSQTGTMPNNDLTLTFWYNLHRNITVQHIDARDGSLIKQETEKKLRGQNYSYSPRNDLKKGNFTYRPISNEVQSGTVGNNDITVKFYYDVPLIQTGLKKIQIYTDLANKGLPVKVELDKRFIYDESVADMTKEKVKLSLYDGNNAVASKEYTAKGLPEKFDMTIPSTNLTKDSKKAYTLKIEGYNNNAVNIIPNADTLTTDGYSASQKTVKADSSKEKQLTYKAVVMTEREVGKSMNVYYETLNIPLDKIKRMRTGYGFKMPVDLIYTNEIGTSDLDFSLDMKVPDKLVDKSYIDYESKDSTSTVNLEKTYNNSSTNNNLTTSKQKFELQHVNVEKRTGHLFSNEQVKNKDERIKYDLRNGDRKFYLPIWGRIGDYKVKVESPRAMGVNRFNVELGYDVNVYAHMYAHMDSETISEDAIILEPVNADDPFPNGTPKGWTGEDVKALKEMLSEKLNKGDLNMDDIIHKK</sequence>
<geneLocation type="plasmid" evidence="3">
    <name>ppbmmp</name>
</geneLocation>
<accession>A0A5P3XK97</accession>
<dbReference type="Proteomes" id="UP000326961">
    <property type="component" value="Plasmid pPbmMP"/>
</dbReference>
<keyword evidence="2" id="KW-0614">Plasmid</keyword>
<name>A0A5P3XK97_PARBF</name>